<gene>
    <name evidence="5" type="ORF">KIM372_01470</name>
</gene>
<organism evidence="5 6">
    <name type="scientific">Bombiscardovia nodaiensis</name>
    <dbReference type="NCBI Taxonomy" id="2932181"/>
    <lineage>
        <taxon>Bacteria</taxon>
        <taxon>Bacillati</taxon>
        <taxon>Actinomycetota</taxon>
        <taxon>Actinomycetes</taxon>
        <taxon>Bifidobacteriales</taxon>
        <taxon>Bifidobacteriaceae</taxon>
        <taxon>Bombiscardovia</taxon>
    </lineage>
</organism>
<dbReference type="SMART" id="SM00855">
    <property type="entry name" value="PGAM"/>
    <property type="match status" value="1"/>
</dbReference>
<evidence type="ECO:0000256" key="1">
    <source>
        <dbReference type="ARBA" id="ARBA00006717"/>
    </source>
</evidence>
<proteinExistence type="inferred from homology"/>
<evidence type="ECO:0000256" key="4">
    <source>
        <dbReference type="ARBA" id="ARBA00023235"/>
    </source>
</evidence>
<keyword evidence="3" id="KW-0324">Glycolysis</keyword>
<evidence type="ECO:0000256" key="3">
    <source>
        <dbReference type="ARBA" id="ARBA00023152"/>
    </source>
</evidence>
<sequence length="233" mass="25488">MDASANLTSKEAEQQGCLVLLRHGETEWSKTGQYTGRTDLPLTANGRQQAVEAGRRLLEEFPGGFDEDCMFVSPLDRAQQTAHLAGFDHVQTWDALAEWDYGRAEGRRPQDVADLVGWDWQLWTDGPQAVDECLGGVRQAPVGADGSIAVRDSGGESLAAVGQRALEVVQEVQPLVMAGQRVLLVAHAHVLRIVTAQWLGLGPQRAQLFRLGTARYGVLGRYQGGNVLKRWNC</sequence>
<reference evidence="5 6" key="1">
    <citation type="journal article" date="2023" name="Microbiol. Spectr.">
        <title>Symbiosis of Carpenter Bees with Uncharacterized Lactic Acid Bacteria Showing NAD Auxotrophy.</title>
        <authorList>
            <person name="Kawasaki S."/>
            <person name="Ozawa K."/>
            <person name="Mori T."/>
            <person name="Yamamoto A."/>
            <person name="Ito M."/>
            <person name="Ohkuma M."/>
            <person name="Sakamoto M."/>
            <person name="Matsutani M."/>
        </authorList>
    </citation>
    <scope>NUCLEOTIDE SEQUENCE [LARGE SCALE GENOMIC DNA]</scope>
    <source>
        <strain evidence="5 6">Kim37-2</strain>
    </source>
</reference>
<accession>A0ABM8B667</accession>
<evidence type="ECO:0000313" key="5">
    <source>
        <dbReference type="EMBL" id="BDR52240.1"/>
    </source>
</evidence>
<dbReference type="SUPFAM" id="SSF53254">
    <property type="entry name" value="Phosphoglycerate mutase-like"/>
    <property type="match status" value="1"/>
</dbReference>
<dbReference type="InterPro" id="IPR005952">
    <property type="entry name" value="Phosphogly_mut1"/>
</dbReference>
<dbReference type="InterPro" id="IPR029033">
    <property type="entry name" value="His_PPase_superfam"/>
</dbReference>
<dbReference type="EC" id="5.4.2.11" evidence="2"/>
<dbReference type="Pfam" id="PF00300">
    <property type="entry name" value="His_Phos_1"/>
    <property type="match status" value="1"/>
</dbReference>
<keyword evidence="4" id="KW-0413">Isomerase</keyword>
<dbReference type="PANTHER" id="PTHR11931">
    <property type="entry name" value="PHOSPHOGLYCERATE MUTASE"/>
    <property type="match status" value="1"/>
</dbReference>
<dbReference type="Proteomes" id="UP001321766">
    <property type="component" value="Chromosome"/>
</dbReference>
<dbReference type="InterPro" id="IPR013078">
    <property type="entry name" value="His_Pase_superF_clade-1"/>
</dbReference>
<protein>
    <recommendedName>
        <fullName evidence="2">phosphoglycerate mutase (2,3-diphosphoglycerate-dependent)</fullName>
        <ecNumber evidence="2">5.4.2.11</ecNumber>
    </recommendedName>
</protein>
<name>A0ABM8B667_9BIFI</name>
<dbReference type="Gene3D" id="3.40.50.1240">
    <property type="entry name" value="Phosphoglycerate mutase-like"/>
    <property type="match status" value="1"/>
</dbReference>
<evidence type="ECO:0000313" key="6">
    <source>
        <dbReference type="Proteomes" id="UP001321766"/>
    </source>
</evidence>
<comment type="similarity">
    <text evidence="1">Belongs to the phosphoglycerate mutase family. BPG-dependent PGAM subfamily.</text>
</comment>
<keyword evidence="6" id="KW-1185">Reference proteome</keyword>
<dbReference type="CDD" id="cd07067">
    <property type="entry name" value="HP_PGM_like"/>
    <property type="match status" value="1"/>
</dbReference>
<dbReference type="EMBL" id="AP026798">
    <property type="protein sequence ID" value="BDR52240.1"/>
    <property type="molecule type" value="Genomic_DNA"/>
</dbReference>
<evidence type="ECO:0000256" key="2">
    <source>
        <dbReference type="ARBA" id="ARBA00012028"/>
    </source>
</evidence>